<dbReference type="Pfam" id="PF00702">
    <property type="entry name" value="Hydrolase"/>
    <property type="match status" value="1"/>
</dbReference>
<sequence>LADDTNSLLKSATMRHLDKFAGDGLRTLCLARKSISAAYLQSWQKKQKKAVVDLVNREQKLHDLYEEIEMGMELLGATAIEDKLQDGVPETIAKLSKANIKIWVLTGDKQETAINIGYSCRLLTENMKEVFVIDGENEREVEVQLKAVRRRLEEAFGPVSFIFIS</sequence>
<dbReference type="WBParaSite" id="DME_0000701901-mRNA-1">
    <property type="protein sequence ID" value="DME_0000701901-mRNA-1"/>
    <property type="gene ID" value="DME_0000701901"/>
</dbReference>
<name>A0A0N4UHI6_DRAME</name>
<dbReference type="Proteomes" id="UP000038040">
    <property type="component" value="Unplaced"/>
</dbReference>
<dbReference type="SUPFAM" id="SSF56784">
    <property type="entry name" value="HAD-like"/>
    <property type="match status" value="1"/>
</dbReference>
<dbReference type="AlphaFoldDB" id="A0A0N4UHI6"/>
<accession>A0A0N4UHI6</accession>
<dbReference type="PANTHER" id="PTHR24092">
    <property type="entry name" value="PROBABLE PHOSPHOLIPID-TRANSPORTING ATPASE"/>
    <property type="match status" value="1"/>
</dbReference>
<dbReference type="GO" id="GO:0005886">
    <property type="term" value="C:plasma membrane"/>
    <property type="evidence" value="ECO:0007669"/>
    <property type="project" value="TreeGrafter"/>
</dbReference>
<dbReference type="PANTHER" id="PTHR24092:SF190">
    <property type="entry name" value="PHOSPHOLIPID-TRANSPORTING ATPASE"/>
    <property type="match status" value="1"/>
</dbReference>
<dbReference type="Gene3D" id="3.40.50.1000">
    <property type="entry name" value="HAD superfamily/HAD-like"/>
    <property type="match status" value="1"/>
</dbReference>
<dbReference type="GO" id="GO:0005802">
    <property type="term" value="C:trans-Golgi network"/>
    <property type="evidence" value="ECO:0007669"/>
    <property type="project" value="TreeGrafter"/>
</dbReference>
<dbReference type="GO" id="GO:0140326">
    <property type="term" value="F:ATPase-coupled intramembrane lipid transporter activity"/>
    <property type="evidence" value="ECO:0007669"/>
    <property type="project" value="TreeGrafter"/>
</dbReference>
<reference evidence="2" key="1">
    <citation type="submission" date="2017-02" db="UniProtKB">
        <authorList>
            <consortium name="WormBaseParasite"/>
        </authorList>
    </citation>
    <scope>IDENTIFICATION</scope>
</reference>
<dbReference type="InterPro" id="IPR001757">
    <property type="entry name" value="P_typ_ATPase"/>
</dbReference>
<dbReference type="GO" id="GO:0045332">
    <property type="term" value="P:phospholipid translocation"/>
    <property type="evidence" value="ECO:0007669"/>
    <property type="project" value="TreeGrafter"/>
</dbReference>
<dbReference type="NCBIfam" id="TIGR01494">
    <property type="entry name" value="ATPase_P-type"/>
    <property type="match status" value="1"/>
</dbReference>
<dbReference type="InterPro" id="IPR036412">
    <property type="entry name" value="HAD-like_sf"/>
</dbReference>
<proteinExistence type="predicted"/>
<dbReference type="GO" id="GO:0007030">
    <property type="term" value="P:Golgi organization"/>
    <property type="evidence" value="ECO:0007669"/>
    <property type="project" value="TreeGrafter"/>
</dbReference>
<evidence type="ECO:0000313" key="1">
    <source>
        <dbReference type="Proteomes" id="UP000038040"/>
    </source>
</evidence>
<evidence type="ECO:0000313" key="2">
    <source>
        <dbReference type="WBParaSite" id="DME_0000701901-mRNA-1"/>
    </source>
</evidence>
<organism evidence="1 2">
    <name type="scientific">Dracunculus medinensis</name>
    <name type="common">Guinea worm</name>
    <dbReference type="NCBI Taxonomy" id="318479"/>
    <lineage>
        <taxon>Eukaryota</taxon>
        <taxon>Metazoa</taxon>
        <taxon>Ecdysozoa</taxon>
        <taxon>Nematoda</taxon>
        <taxon>Chromadorea</taxon>
        <taxon>Rhabditida</taxon>
        <taxon>Spirurina</taxon>
        <taxon>Dracunculoidea</taxon>
        <taxon>Dracunculidae</taxon>
        <taxon>Dracunculus</taxon>
    </lineage>
</organism>
<dbReference type="GO" id="GO:0016887">
    <property type="term" value="F:ATP hydrolysis activity"/>
    <property type="evidence" value="ECO:0007669"/>
    <property type="project" value="InterPro"/>
</dbReference>
<dbReference type="InterPro" id="IPR023214">
    <property type="entry name" value="HAD_sf"/>
</dbReference>
<protein>
    <submittedName>
        <fullName evidence="2">Phospholipid-transporting ATPase IIB</fullName>
    </submittedName>
</protein>
<dbReference type="GO" id="GO:0005524">
    <property type="term" value="F:ATP binding"/>
    <property type="evidence" value="ECO:0007669"/>
    <property type="project" value="InterPro"/>
</dbReference>